<accession>A0A1B0CP18</accession>
<proteinExistence type="predicted"/>
<protein>
    <submittedName>
        <fullName evidence="1">Uncharacterized protein</fullName>
    </submittedName>
</protein>
<name>A0A1B0CP18_LUTLO</name>
<organism evidence="1 2">
    <name type="scientific">Lutzomyia longipalpis</name>
    <name type="common">Sand fly</name>
    <dbReference type="NCBI Taxonomy" id="7200"/>
    <lineage>
        <taxon>Eukaryota</taxon>
        <taxon>Metazoa</taxon>
        <taxon>Ecdysozoa</taxon>
        <taxon>Arthropoda</taxon>
        <taxon>Hexapoda</taxon>
        <taxon>Insecta</taxon>
        <taxon>Pterygota</taxon>
        <taxon>Neoptera</taxon>
        <taxon>Endopterygota</taxon>
        <taxon>Diptera</taxon>
        <taxon>Nematocera</taxon>
        <taxon>Psychodoidea</taxon>
        <taxon>Psychodidae</taxon>
        <taxon>Lutzomyia</taxon>
        <taxon>Lutzomyia</taxon>
    </lineage>
</organism>
<dbReference type="Proteomes" id="UP000092461">
    <property type="component" value="Unassembled WGS sequence"/>
</dbReference>
<dbReference type="EMBL" id="AJWK01021319">
    <property type="status" value="NOT_ANNOTATED_CDS"/>
    <property type="molecule type" value="Genomic_DNA"/>
</dbReference>
<dbReference type="EnsemblMetazoa" id="LLOJ006491-RA">
    <property type="protein sequence ID" value="LLOJ006491-PA"/>
    <property type="gene ID" value="LLOJ006491"/>
</dbReference>
<reference evidence="1" key="1">
    <citation type="submission" date="2020-05" db="UniProtKB">
        <authorList>
            <consortium name="EnsemblMetazoa"/>
        </authorList>
    </citation>
    <scope>IDENTIFICATION</scope>
    <source>
        <strain evidence="1">Jacobina</strain>
    </source>
</reference>
<dbReference type="VEuPathDB" id="VectorBase:LLOJ006491"/>
<dbReference type="VEuPathDB" id="VectorBase:LLONM1_004302"/>
<keyword evidence="2" id="KW-1185">Reference proteome</keyword>
<dbReference type="AlphaFoldDB" id="A0A1B0CP18"/>
<evidence type="ECO:0000313" key="1">
    <source>
        <dbReference type="EnsemblMetazoa" id="LLOJ006491-PA"/>
    </source>
</evidence>
<sequence>MHEYNRTPMDVVRIVKIHESTLRKRLLEFGDTPSSALTLEEFMAVDLEAEQDPPAFKMARKRDKERIQKIAENEAEFTALQREIDAQLEKDFRKSNKKVADLRGDNLEMTATSDFIHQSTLDVINECLTEQVEEEEDDVPVQGIGPDIEAMCEPERRESVVDTGSLLEEEEQMGEDLVNLEDVDDDEINGYICPKRKPG</sequence>
<evidence type="ECO:0000313" key="2">
    <source>
        <dbReference type="Proteomes" id="UP000092461"/>
    </source>
</evidence>